<dbReference type="InterPro" id="IPR005110">
    <property type="entry name" value="MoeA_linker/N"/>
</dbReference>
<sequence>MKSVDQHLRDLLDLVEPLEPLELALLHAHGGVLAEPVASAVSLPQFDNSSMDGYAVAADDLVGASAEAPVRLPVVADIPAGDAAATAVR</sequence>
<dbReference type="Pfam" id="PF03453">
    <property type="entry name" value="MoeA_N"/>
    <property type="match status" value="1"/>
</dbReference>
<organism evidence="3 4">
    <name type="scientific">Streptomonospora algeriensis</name>
    <dbReference type="NCBI Taxonomy" id="995084"/>
    <lineage>
        <taxon>Bacteria</taxon>
        <taxon>Bacillati</taxon>
        <taxon>Actinomycetota</taxon>
        <taxon>Actinomycetes</taxon>
        <taxon>Streptosporangiales</taxon>
        <taxon>Nocardiopsidaceae</taxon>
        <taxon>Streptomonospora</taxon>
    </lineage>
</organism>
<comment type="pathway">
    <text evidence="1">Cofactor biosynthesis; molybdopterin biosynthesis.</text>
</comment>
<accession>A0ABW3BM14</accession>
<comment type="caution">
    <text evidence="3">The sequence shown here is derived from an EMBL/GenBank/DDBJ whole genome shotgun (WGS) entry which is preliminary data.</text>
</comment>
<dbReference type="SUPFAM" id="SSF63882">
    <property type="entry name" value="MoeA N-terminal region -like"/>
    <property type="match status" value="1"/>
</dbReference>
<protein>
    <recommendedName>
        <fullName evidence="1">Molybdopterin molybdenumtransferase</fullName>
        <ecNumber evidence="1">2.10.1.1</ecNumber>
    </recommendedName>
</protein>
<keyword evidence="1" id="KW-0500">Molybdenum</keyword>
<dbReference type="InterPro" id="IPR038987">
    <property type="entry name" value="MoeA-like"/>
</dbReference>
<dbReference type="Proteomes" id="UP001596956">
    <property type="component" value="Unassembled WGS sequence"/>
</dbReference>
<dbReference type="Gene3D" id="2.170.190.11">
    <property type="entry name" value="Molybdopterin biosynthesis moea protein, domain 3"/>
    <property type="match status" value="1"/>
</dbReference>
<dbReference type="InterPro" id="IPR036135">
    <property type="entry name" value="MoeA_linker/N_sf"/>
</dbReference>
<comment type="cofactor">
    <cofactor evidence="1">
        <name>Mg(2+)</name>
        <dbReference type="ChEBI" id="CHEBI:18420"/>
    </cofactor>
</comment>
<evidence type="ECO:0000313" key="3">
    <source>
        <dbReference type="EMBL" id="MFD0804039.1"/>
    </source>
</evidence>
<dbReference type="EC" id="2.10.1.1" evidence="1"/>
<keyword evidence="1" id="KW-0501">Molybdenum cofactor biosynthesis</keyword>
<dbReference type="EMBL" id="JBHTHR010001304">
    <property type="protein sequence ID" value="MFD0804039.1"/>
    <property type="molecule type" value="Genomic_DNA"/>
</dbReference>
<keyword evidence="1" id="KW-0460">Magnesium</keyword>
<name>A0ABW3BM14_9ACTN</name>
<keyword evidence="1" id="KW-0808">Transferase</keyword>
<keyword evidence="4" id="KW-1185">Reference proteome</keyword>
<comment type="function">
    <text evidence="1">Catalyzes the insertion of molybdate into adenylated molybdopterin with the concomitant release of AMP.</text>
</comment>
<evidence type="ECO:0000313" key="4">
    <source>
        <dbReference type="Proteomes" id="UP001596956"/>
    </source>
</evidence>
<dbReference type="PANTHER" id="PTHR10192:SF5">
    <property type="entry name" value="GEPHYRIN"/>
    <property type="match status" value="1"/>
</dbReference>
<keyword evidence="1" id="KW-0479">Metal-binding</keyword>
<reference evidence="4" key="1">
    <citation type="journal article" date="2019" name="Int. J. Syst. Evol. Microbiol.">
        <title>The Global Catalogue of Microorganisms (GCM) 10K type strain sequencing project: providing services to taxonomists for standard genome sequencing and annotation.</title>
        <authorList>
            <consortium name="The Broad Institute Genomics Platform"/>
            <consortium name="The Broad Institute Genome Sequencing Center for Infectious Disease"/>
            <person name="Wu L."/>
            <person name="Ma J."/>
        </authorList>
    </citation>
    <scope>NUCLEOTIDE SEQUENCE [LARGE SCALE GENOMIC DNA]</scope>
    <source>
        <strain evidence="4">CCUG 63369</strain>
    </source>
</reference>
<feature type="domain" description="MoeA N-terminal and linker" evidence="2">
    <location>
        <begin position="3"/>
        <end position="81"/>
    </location>
</feature>
<comment type="similarity">
    <text evidence="1">Belongs to the MoeA family.</text>
</comment>
<dbReference type="PANTHER" id="PTHR10192">
    <property type="entry name" value="MOLYBDOPTERIN BIOSYNTHESIS PROTEIN"/>
    <property type="match status" value="1"/>
</dbReference>
<comment type="catalytic activity">
    <reaction evidence="1">
        <text>adenylyl-molybdopterin + molybdate = Mo-molybdopterin + AMP + H(+)</text>
        <dbReference type="Rhea" id="RHEA:35047"/>
        <dbReference type="ChEBI" id="CHEBI:15378"/>
        <dbReference type="ChEBI" id="CHEBI:36264"/>
        <dbReference type="ChEBI" id="CHEBI:62727"/>
        <dbReference type="ChEBI" id="CHEBI:71302"/>
        <dbReference type="ChEBI" id="CHEBI:456215"/>
    </reaction>
</comment>
<gene>
    <name evidence="3" type="ORF">ACFQZU_22360</name>
</gene>
<evidence type="ECO:0000256" key="1">
    <source>
        <dbReference type="RuleBase" id="RU365090"/>
    </source>
</evidence>
<evidence type="ECO:0000259" key="2">
    <source>
        <dbReference type="Pfam" id="PF03453"/>
    </source>
</evidence>
<feature type="non-terminal residue" evidence="3">
    <location>
        <position position="89"/>
    </location>
</feature>
<proteinExistence type="inferred from homology"/>